<reference evidence="2 3" key="1">
    <citation type="submission" date="2020-07" db="EMBL/GenBank/DDBJ databases">
        <title>Genomic Encyclopedia of Type Strains, Phase IV (KMG-IV): sequencing the most valuable type-strain genomes for metagenomic binning, comparative biology and taxonomic classification.</title>
        <authorList>
            <person name="Goeker M."/>
        </authorList>
    </citation>
    <scope>NUCLEOTIDE SEQUENCE [LARGE SCALE GENOMIC DNA]</scope>
    <source>
        <strain evidence="2 3">DSM 25220</strain>
    </source>
</reference>
<evidence type="ECO:0000313" key="3">
    <source>
        <dbReference type="Proteomes" id="UP000580891"/>
    </source>
</evidence>
<dbReference type="RefSeq" id="WP_181537031.1">
    <property type="nucleotide sequence ID" value="NZ_JACDUU010000003.1"/>
</dbReference>
<evidence type="ECO:0000256" key="1">
    <source>
        <dbReference type="SAM" id="SignalP"/>
    </source>
</evidence>
<proteinExistence type="predicted"/>
<gene>
    <name evidence="2" type="ORF">HNQ85_001436</name>
</gene>
<dbReference type="AlphaFoldDB" id="A0A7W0BWE8"/>
<sequence>MRTLLPFFIFVLLSACAVNPNHSDYEENSLDKDGTRLMTYDKDDRAYKRYLSKDFYNDFANPEKTNQNPNFISLTEGSANNRADVNKIAQVIEKYTDYRPGSIWINGRDAWVTVHATKNVSQEQREKDRDKIYKTLTRAMPRYQIHLNMD</sequence>
<organism evidence="2 3">
    <name type="scientific">[Anoxybacillus] calidus</name>
    <dbReference type="NCBI Taxonomy" id="575178"/>
    <lineage>
        <taxon>Bacteria</taxon>
        <taxon>Bacillati</taxon>
        <taxon>Bacillota</taxon>
        <taxon>Bacilli</taxon>
        <taxon>Bacillales</taxon>
        <taxon>Anoxybacillaceae</taxon>
        <taxon>Paranoxybacillus</taxon>
    </lineage>
</organism>
<protein>
    <recommendedName>
        <fullName evidence="4">Sporulation protein</fullName>
    </recommendedName>
</protein>
<feature type="chain" id="PRO_5039496565" description="Sporulation protein" evidence="1">
    <location>
        <begin position="18"/>
        <end position="150"/>
    </location>
</feature>
<name>A0A7W0BWE8_9BACL</name>
<keyword evidence="3" id="KW-1185">Reference proteome</keyword>
<accession>A0A7W0BWE8</accession>
<evidence type="ECO:0008006" key="4">
    <source>
        <dbReference type="Google" id="ProtNLM"/>
    </source>
</evidence>
<dbReference type="PROSITE" id="PS51257">
    <property type="entry name" value="PROKAR_LIPOPROTEIN"/>
    <property type="match status" value="1"/>
</dbReference>
<keyword evidence="1" id="KW-0732">Signal</keyword>
<evidence type="ECO:0000313" key="2">
    <source>
        <dbReference type="EMBL" id="MBA2871166.1"/>
    </source>
</evidence>
<feature type="signal peptide" evidence="1">
    <location>
        <begin position="1"/>
        <end position="17"/>
    </location>
</feature>
<dbReference type="EMBL" id="JACDUU010000003">
    <property type="protein sequence ID" value="MBA2871166.1"/>
    <property type="molecule type" value="Genomic_DNA"/>
</dbReference>
<comment type="caution">
    <text evidence="2">The sequence shown here is derived from an EMBL/GenBank/DDBJ whole genome shotgun (WGS) entry which is preliminary data.</text>
</comment>
<dbReference type="Proteomes" id="UP000580891">
    <property type="component" value="Unassembled WGS sequence"/>
</dbReference>